<proteinExistence type="predicted"/>
<dbReference type="PANTHER" id="PTHR30328">
    <property type="entry name" value="TRANSCRIPTIONAL REPRESSOR"/>
    <property type="match status" value="1"/>
</dbReference>
<dbReference type="PANTHER" id="PTHR30328:SF54">
    <property type="entry name" value="HTH-TYPE TRANSCRIPTIONAL REPRESSOR SCO4008"/>
    <property type="match status" value="1"/>
</dbReference>
<gene>
    <name evidence="4" type="ORF">GCM10023205_20170</name>
</gene>
<dbReference type="InterPro" id="IPR041467">
    <property type="entry name" value="Sco4008_C"/>
</dbReference>
<organism evidence="4 5">
    <name type="scientific">Yinghuangia aomiensis</name>
    <dbReference type="NCBI Taxonomy" id="676205"/>
    <lineage>
        <taxon>Bacteria</taxon>
        <taxon>Bacillati</taxon>
        <taxon>Actinomycetota</taxon>
        <taxon>Actinomycetes</taxon>
        <taxon>Kitasatosporales</taxon>
        <taxon>Streptomycetaceae</taxon>
        <taxon>Yinghuangia</taxon>
    </lineage>
</organism>
<dbReference type="Pfam" id="PF00440">
    <property type="entry name" value="TetR_N"/>
    <property type="match status" value="1"/>
</dbReference>
<dbReference type="InterPro" id="IPR009057">
    <property type="entry name" value="Homeodomain-like_sf"/>
</dbReference>
<feature type="domain" description="HTH tetR-type" evidence="3">
    <location>
        <begin position="14"/>
        <end position="74"/>
    </location>
</feature>
<accession>A0ABP9GZT1</accession>
<evidence type="ECO:0000256" key="1">
    <source>
        <dbReference type="ARBA" id="ARBA00023125"/>
    </source>
</evidence>
<sequence length="202" mass="21979">MDSGYTEAMAWDTARTQQLLLDAAVEEFAEHGPAGARVARIAKRAGVNQERIYQYFGNKEKLFDAVLASELGKLALAVPLTATPALDLGDYAGRVFEYHRAHPHFVRLLAWEGLQCQDSVVAEGERAAHYDAKIATIAEAQRAGDVTDEIEAGRIMHAVVALTAAWIVFPQLTRMLVPGSPERSPAEEREAVAAVIRRLAGA</sequence>
<feature type="DNA-binding region" description="H-T-H motif" evidence="2">
    <location>
        <begin position="37"/>
        <end position="56"/>
    </location>
</feature>
<dbReference type="InterPro" id="IPR001647">
    <property type="entry name" value="HTH_TetR"/>
</dbReference>
<dbReference type="InterPro" id="IPR036271">
    <property type="entry name" value="Tet_transcr_reg_TetR-rel_C_sf"/>
</dbReference>
<keyword evidence="1 2" id="KW-0238">DNA-binding</keyword>
<name>A0ABP9GZT1_9ACTN</name>
<dbReference type="InterPro" id="IPR050109">
    <property type="entry name" value="HTH-type_TetR-like_transc_reg"/>
</dbReference>
<dbReference type="SUPFAM" id="SSF48498">
    <property type="entry name" value="Tetracyclin repressor-like, C-terminal domain"/>
    <property type="match status" value="1"/>
</dbReference>
<dbReference type="SUPFAM" id="SSF46689">
    <property type="entry name" value="Homeodomain-like"/>
    <property type="match status" value="1"/>
</dbReference>
<dbReference type="EMBL" id="BAABHS010000006">
    <property type="protein sequence ID" value="GAA4957716.1"/>
    <property type="molecule type" value="Genomic_DNA"/>
</dbReference>
<evidence type="ECO:0000313" key="5">
    <source>
        <dbReference type="Proteomes" id="UP001500466"/>
    </source>
</evidence>
<protein>
    <submittedName>
        <fullName evidence="4">TetR family transcriptional regulator</fullName>
    </submittedName>
</protein>
<evidence type="ECO:0000256" key="2">
    <source>
        <dbReference type="PROSITE-ProRule" id="PRU00335"/>
    </source>
</evidence>
<keyword evidence="5" id="KW-1185">Reference proteome</keyword>
<dbReference type="PROSITE" id="PS50977">
    <property type="entry name" value="HTH_TETR_2"/>
    <property type="match status" value="1"/>
</dbReference>
<evidence type="ECO:0000259" key="3">
    <source>
        <dbReference type="PROSITE" id="PS50977"/>
    </source>
</evidence>
<comment type="caution">
    <text evidence="4">The sequence shown here is derived from an EMBL/GenBank/DDBJ whole genome shotgun (WGS) entry which is preliminary data.</text>
</comment>
<dbReference type="PRINTS" id="PR00455">
    <property type="entry name" value="HTHTETR"/>
</dbReference>
<dbReference type="Pfam" id="PF17926">
    <property type="entry name" value="TetR_C_21"/>
    <property type="match status" value="1"/>
</dbReference>
<dbReference type="Proteomes" id="UP001500466">
    <property type="component" value="Unassembled WGS sequence"/>
</dbReference>
<reference evidence="5" key="1">
    <citation type="journal article" date="2019" name="Int. J. Syst. Evol. Microbiol.">
        <title>The Global Catalogue of Microorganisms (GCM) 10K type strain sequencing project: providing services to taxonomists for standard genome sequencing and annotation.</title>
        <authorList>
            <consortium name="The Broad Institute Genomics Platform"/>
            <consortium name="The Broad Institute Genome Sequencing Center for Infectious Disease"/>
            <person name="Wu L."/>
            <person name="Ma J."/>
        </authorList>
    </citation>
    <scope>NUCLEOTIDE SEQUENCE [LARGE SCALE GENOMIC DNA]</scope>
    <source>
        <strain evidence="5">JCM 17986</strain>
    </source>
</reference>
<dbReference type="Gene3D" id="1.10.357.10">
    <property type="entry name" value="Tetracycline Repressor, domain 2"/>
    <property type="match status" value="1"/>
</dbReference>
<evidence type="ECO:0000313" key="4">
    <source>
        <dbReference type="EMBL" id="GAA4957716.1"/>
    </source>
</evidence>